<dbReference type="SUPFAM" id="SSF52343">
    <property type="entry name" value="Ferredoxin reductase-like, C-terminal NADP-linked domain"/>
    <property type="match status" value="1"/>
</dbReference>
<dbReference type="Gene3D" id="2.40.30.10">
    <property type="entry name" value="Translation factors"/>
    <property type="match status" value="1"/>
</dbReference>
<feature type="compositionally biased region" description="Low complexity" evidence="9">
    <location>
        <begin position="301"/>
        <end position="328"/>
    </location>
</feature>
<evidence type="ECO:0000313" key="12">
    <source>
        <dbReference type="EMBL" id="AKT44083.1"/>
    </source>
</evidence>
<comment type="cofactor">
    <cofactor evidence="1">
        <name>FAD</name>
        <dbReference type="ChEBI" id="CHEBI:57692"/>
    </cofactor>
</comment>
<keyword evidence="5" id="KW-0274">FAD</keyword>
<evidence type="ECO:0000256" key="8">
    <source>
        <dbReference type="ARBA" id="ARBA00023014"/>
    </source>
</evidence>
<evidence type="ECO:0000259" key="11">
    <source>
        <dbReference type="PROSITE" id="PS51384"/>
    </source>
</evidence>
<dbReference type="PROSITE" id="PS51085">
    <property type="entry name" value="2FE2S_FER_2"/>
    <property type="match status" value="1"/>
</dbReference>
<dbReference type="GO" id="GO:0046872">
    <property type="term" value="F:metal ion binding"/>
    <property type="evidence" value="ECO:0007669"/>
    <property type="project" value="UniProtKB-KW"/>
</dbReference>
<dbReference type="CDD" id="cd06214">
    <property type="entry name" value="PA_degradation_oxidoreductase_like"/>
    <property type="match status" value="1"/>
</dbReference>
<dbReference type="EMBL" id="CP012159">
    <property type="protein sequence ID" value="AKT44083.1"/>
    <property type="molecule type" value="Genomic_DNA"/>
</dbReference>
<dbReference type="InterPro" id="IPR017927">
    <property type="entry name" value="FAD-bd_FR_type"/>
</dbReference>
<dbReference type="Pfam" id="PF00970">
    <property type="entry name" value="FAD_binding_6"/>
    <property type="match status" value="1"/>
</dbReference>
<dbReference type="Gene3D" id="3.10.20.30">
    <property type="match status" value="1"/>
</dbReference>
<dbReference type="InterPro" id="IPR001041">
    <property type="entry name" value="2Fe-2S_ferredoxin-type"/>
</dbReference>
<accession>A0A0K1ETY8</accession>
<dbReference type="PATRIC" id="fig|52.7.peg.9149"/>
<dbReference type="PRINTS" id="PR00406">
    <property type="entry name" value="CYTB5RDTASE"/>
</dbReference>
<dbReference type="InterPro" id="IPR006058">
    <property type="entry name" value="2Fe2S_fd_BS"/>
</dbReference>
<organism evidence="12 13">
    <name type="scientific">Chondromyces crocatus</name>
    <dbReference type="NCBI Taxonomy" id="52"/>
    <lineage>
        <taxon>Bacteria</taxon>
        <taxon>Pseudomonadati</taxon>
        <taxon>Myxococcota</taxon>
        <taxon>Polyangia</taxon>
        <taxon>Polyangiales</taxon>
        <taxon>Polyangiaceae</taxon>
        <taxon>Chondromyces</taxon>
    </lineage>
</organism>
<evidence type="ECO:0000256" key="7">
    <source>
        <dbReference type="ARBA" id="ARBA00023004"/>
    </source>
</evidence>
<evidence type="ECO:0000256" key="3">
    <source>
        <dbReference type="ARBA" id="ARBA00022714"/>
    </source>
</evidence>
<dbReference type="Pfam" id="PF00175">
    <property type="entry name" value="NAD_binding_1"/>
    <property type="match status" value="1"/>
</dbReference>
<dbReference type="PROSITE" id="PS00197">
    <property type="entry name" value="2FE2S_FER_1"/>
    <property type="match status" value="1"/>
</dbReference>
<evidence type="ECO:0000256" key="4">
    <source>
        <dbReference type="ARBA" id="ARBA00022723"/>
    </source>
</evidence>
<dbReference type="KEGG" id="ccro:CMC5_083220"/>
<name>A0A0K1ETY8_CHOCO</name>
<keyword evidence="2" id="KW-0285">Flavoprotein</keyword>
<feature type="domain" description="FAD-binding FR-type" evidence="11">
    <location>
        <begin position="53"/>
        <end position="157"/>
    </location>
</feature>
<dbReference type="AlphaFoldDB" id="A0A0K1ETY8"/>
<dbReference type="PRINTS" id="PR00371">
    <property type="entry name" value="FPNCR"/>
</dbReference>
<reference evidence="12 13" key="1">
    <citation type="submission" date="2015-07" db="EMBL/GenBank/DDBJ databases">
        <title>Genome analysis of myxobacterium Chondromyces crocatus Cm c5 reveals a high potential for natural compound synthesis and the genetic basis for the loss of fruiting body formation.</title>
        <authorList>
            <person name="Zaburannyi N."/>
            <person name="Bunk B."/>
            <person name="Maier J."/>
            <person name="Overmann J."/>
            <person name="Mueller R."/>
        </authorList>
    </citation>
    <scope>NUCLEOTIDE SEQUENCE [LARGE SCALE GENOMIC DNA]</scope>
    <source>
        <strain evidence="12 13">Cm c5</strain>
    </source>
</reference>
<dbReference type="InterPro" id="IPR001709">
    <property type="entry name" value="Flavoprot_Pyr_Nucl_cyt_Rdtase"/>
</dbReference>
<feature type="domain" description="2Fe-2S ferredoxin-type" evidence="10">
    <location>
        <begin position="327"/>
        <end position="414"/>
    </location>
</feature>
<feature type="region of interest" description="Disordered" evidence="9">
    <location>
        <begin position="298"/>
        <end position="336"/>
    </location>
</feature>
<dbReference type="GO" id="GO:0050660">
    <property type="term" value="F:flavin adenine dinucleotide binding"/>
    <property type="evidence" value="ECO:0007669"/>
    <property type="project" value="TreeGrafter"/>
</dbReference>
<evidence type="ECO:0000259" key="10">
    <source>
        <dbReference type="PROSITE" id="PS51085"/>
    </source>
</evidence>
<dbReference type="InterPro" id="IPR001433">
    <property type="entry name" value="OxRdtase_FAD/NAD-bd"/>
</dbReference>
<dbReference type="InterPro" id="IPR036010">
    <property type="entry name" value="2Fe-2S_ferredoxin-like_sf"/>
</dbReference>
<keyword evidence="7" id="KW-0408">Iron</keyword>
<dbReference type="GO" id="GO:0051537">
    <property type="term" value="F:2 iron, 2 sulfur cluster binding"/>
    <property type="evidence" value="ECO:0007669"/>
    <property type="project" value="UniProtKB-KW"/>
</dbReference>
<keyword evidence="6" id="KW-0560">Oxidoreductase</keyword>
<evidence type="ECO:0000256" key="6">
    <source>
        <dbReference type="ARBA" id="ARBA00023002"/>
    </source>
</evidence>
<evidence type="ECO:0000256" key="9">
    <source>
        <dbReference type="SAM" id="MobiDB-lite"/>
    </source>
</evidence>
<dbReference type="InterPro" id="IPR039261">
    <property type="entry name" value="FNR_nucleotide-bd"/>
</dbReference>
<dbReference type="PANTHER" id="PTHR47354:SF8">
    <property type="entry name" value="1,2-PHENYLACETYL-COA EPOXIDASE, SUBUNIT E"/>
    <property type="match status" value="1"/>
</dbReference>
<dbReference type="SUPFAM" id="SSF63380">
    <property type="entry name" value="Riboflavin synthase domain-like"/>
    <property type="match status" value="1"/>
</dbReference>
<sequence>MAPWPSVSARLDTFRRDLSTVANDVLGRPRTSFEWRVPLARHLAMGLPRRALLTPRTVRIERVIRETEEAVTLHLVDPEGSPFVFLPGQFLTLLVELEGETLRRAYSICSGLDEPTGGVAVTVKRVPNGRVSSLLVTQARPGDLLGVLGPSGNFTVSPDAARRRDLVLIGGGSGITPLFSMAQSVLAREPASTVRLLFANRSWDEIIFRAALESLEETYSGRFTVRHVLESAPEGWQGGLGRLDVEGCTAELEGLAGAIDETLEPPEFFVCGPEGLMAVVRDALRALRVPASRIHEERFASPGQLTSPASSSSPGQSAGSTTASAPQPLTLGGRGQGRTVVASAGQTLLEAGLGAGVAMPFSCAVGGCGACKVRLVLGSVEMEEPNCLSSEERARGFVLACASRATSAVTVEVP</sequence>
<dbReference type="InterPro" id="IPR012675">
    <property type="entry name" value="Beta-grasp_dom_sf"/>
</dbReference>
<evidence type="ECO:0000256" key="2">
    <source>
        <dbReference type="ARBA" id="ARBA00022630"/>
    </source>
</evidence>
<keyword evidence="4" id="KW-0479">Metal-binding</keyword>
<evidence type="ECO:0000313" key="13">
    <source>
        <dbReference type="Proteomes" id="UP000067626"/>
    </source>
</evidence>
<dbReference type="InterPro" id="IPR050415">
    <property type="entry name" value="MRET"/>
</dbReference>
<dbReference type="Proteomes" id="UP000067626">
    <property type="component" value="Chromosome"/>
</dbReference>
<dbReference type="Pfam" id="PF00111">
    <property type="entry name" value="Fer2"/>
    <property type="match status" value="1"/>
</dbReference>
<evidence type="ECO:0000256" key="1">
    <source>
        <dbReference type="ARBA" id="ARBA00001974"/>
    </source>
</evidence>
<dbReference type="PANTHER" id="PTHR47354">
    <property type="entry name" value="NADH OXIDOREDUCTASE HCR"/>
    <property type="match status" value="1"/>
</dbReference>
<keyword evidence="3" id="KW-0001">2Fe-2S</keyword>
<dbReference type="STRING" id="52.CMC5_083220"/>
<dbReference type="CDD" id="cd00207">
    <property type="entry name" value="fer2"/>
    <property type="match status" value="1"/>
</dbReference>
<dbReference type="InterPro" id="IPR017938">
    <property type="entry name" value="Riboflavin_synthase-like_b-brl"/>
</dbReference>
<keyword evidence="8" id="KW-0411">Iron-sulfur</keyword>
<dbReference type="InterPro" id="IPR008333">
    <property type="entry name" value="Cbr1-like_FAD-bd_dom"/>
</dbReference>
<keyword evidence="13" id="KW-1185">Reference proteome</keyword>
<proteinExistence type="predicted"/>
<dbReference type="PROSITE" id="PS51384">
    <property type="entry name" value="FAD_FR"/>
    <property type="match status" value="1"/>
</dbReference>
<dbReference type="SUPFAM" id="SSF54292">
    <property type="entry name" value="2Fe-2S ferredoxin-like"/>
    <property type="match status" value="1"/>
</dbReference>
<dbReference type="Gene3D" id="3.40.50.80">
    <property type="entry name" value="Nucleotide-binding domain of ferredoxin-NADP reductase (FNR) module"/>
    <property type="match status" value="1"/>
</dbReference>
<protein>
    <submittedName>
        <fullName evidence="12">Oxidoreductase FAD-binding domain-containing protein</fullName>
    </submittedName>
</protein>
<dbReference type="GO" id="GO:0016491">
    <property type="term" value="F:oxidoreductase activity"/>
    <property type="evidence" value="ECO:0007669"/>
    <property type="project" value="UniProtKB-KW"/>
</dbReference>
<evidence type="ECO:0000256" key="5">
    <source>
        <dbReference type="ARBA" id="ARBA00022827"/>
    </source>
</evidence>
<gene>
    <name evidence="12" type="ORF">CMC5_083220</name>
</gene>